<evidence type="ECO:0000313" key="2">
    <source>
        <dbReference type="EMBL" id="CRL21455.1"/>
    </source>
</evidence>
<reference evidence="2 3" key="1">
    <citation type="journal article" date="2014" name="Nat. Commun.">
        <title>Multiple recent horizontal transfers of a large genomic region in cheese making fungi.</title>
        <authorList>
            <person name="Cheeseman K."/>
            <person name="Ropars J."/>
            <person name="Renault P."/>
            <person name="Dupont J."/>
            <person name="Gouzy J."/>
            <person name="Branca A."/>
            <person name="Abraham A.L."/>
            <person name="Ceppi M."/>
            <person name="Conseiller E."/>
            <person name="Debuchy R."/>
            <person name="Malagnac F."/>
            <person name="Goarin A."/>
            <person name="Silar P."/>
            <person name="Lacoste S."/>
            <person name="Sallet E."/>
            <person name="Bensimon A."/>
            <person name="Giraud T."/>
            <person name="Brygoo Y."/>
        </authorList>
    </citation>
    <scope>NUCLEOTIDE SEQUENCE [LARGE SCALE GENOMIC DNA]</scope>
    <source>
        <strain evidence="3">FM 013</strain>
    </source>
</reference>
<keyword evidence="3" id="KW-1185">Reference proteome</keyword>
<dbReference type="Proteomes" id="UP000053732">
    <property type="component" value="Unassembled WGS sequence"/>
</dbReference>
<organism evidence="2 3">
    <name type="scientific">Penicillium camemberti (strain FM 013)</name>
    <dbReference type="NCBI Taxonomy" id="1429867"/>
    <lineage>
        <taxon>Eukaryota</taxon>
        <taxon>Fungi</taxon>
        <taxon>Dikarya</taxon>
        <taxon>Ascomycota</taxon>
        <taxon>Pezizomycotina</taxon>
        <taxon>Eurotiomycetes</taxon>
        <taxon>Eurotiomycetidae</taxon>
        <taxon>Eurotiales</taxon>
        <taxon>Aspergillaceae</taxon>
        <taxon>Penicillium</taxon>
    </lineage>
</organism>
<accession>A0A0G4P572</accession>
<dbReference type="EMBL" id="HG793138">
    <property type="protein sequence ID" value="CRL21455.1"/>
    <property type="molecule type" value="Genomic_DNA"/>
</dbReference>
<sequence length="104" mass="10863">MLNRTSLRKSVSPRPSVEGLSMSVSAAEQGGLTLVPPVDEVNRSELTGNGAAGEADKPNAVFQGCLVDPSASIDEPQVLHQPVQDHISPAHYIAGPLYCGSLNN</sequence>
<evidence type="ECO:0000256" key="1">
    <source>
        <dbReference type="SAM" id="MobiDB-lite"/>
    </source>
</evidence>
<dbReference type="AlphaFoldDB" id="A0A0G4P572"/>
<name>A0A0G4P572_PENC3</name>
<evidence type="ECO:0000313" key="3">
    <source>
        <dbReference type="Proteomes" id="UP000053732"/>
    </source>
</evidence>
<protein>
    <submittedName>
        <fullName evidence="2">Str. FM013</fullName>
    </submittedName>
</protein>
<proteinExistence type="predicted"/>
<gene>
    <name evidence="2" type="ORF">PCAMFM013_S005g000619</name>
</gene>
<feature type="region of interest" description="Disordered" evidence="1">
    <location>
        <begin position="1"/>
        <end position="57"/>
    </location>
</feature>